<proteinExistence type="inferred from homology"/>
<keyword evidence="7" id="KW-0445">Lipid transport</keyword>
<dbReference type="InterPro" id="IPR003172">
    <property type="entry name" value="ML_dom"/>
</dbReference>
<dbReference type="EMBL" id="AZHF01000001">
    <property type="protein sequence ID" value="OAA81330.1"/>
    <property type="molecule type" value="Genomic_DNA"/>
</dbReference>
<dbReference type="Pfam" id="PF02221">
    <property type="entry name" value="E1_DerP2_DerF2"/>
    <property type="match status" value="1"/>
</dbReference>
<dbReference type="InterPro" id="IPR033917">
    <property type="entry name" value="ML_PG-PI_TP"/>
</dbReference>
<evidence type="ECO:0000313" key="10">
    <source>
        <dbReference type="EMBL" id="OAA81330.1"/>
    </source>
</evidence>
<dbReference type="PANTHER" id="PTHR11306">
    <property type="entry name" value="NIEMANN PICK TYPE C2 PROTEIN NPC2-RELATED"/>
    <property type="match status" value="1"/>
</dbReference>
<evidence type="ECO:0000259" key="9">
    <source>
        <dbReference type="SMART" id="SM00737"/>
    </source>
</evidence>
<feature type="signal peptide" evidence="8">
    <location>
        <begin position="1"/>
        <end position="19"/>
    </location>
</feature>
<accession>A0A168K7R8</accession>
<dbReference type="AlphaFoldDB" id="A0A168K7R8"/>
<evidence type="ECO:0000256" key="6">
    <source>
        <dbReference type="ARBA" id="ARBA00022729"/>
    </source>
</evidence>
<evidence type="ECO:0000256" key="2">
    <source>
        <dbReference type="ARBA" id="ARBA00006370"/>
    </source>
</evidence>
<comment type="subunit">
    <text evidence="3">Monomer.</text>
</comment>
<dbReference type="CDD" id="cd00917">
    <property type="entry name" value="PG-PI_TP"/>
    <property type="match status" value="1"/>
</dbReference>
<evidence type="ECO:0000313" key="11">
    <source>
        <dbReference type="Proteomes" id="UP000076881"/>
    </source>
</evidence>
<dbReference type="InterPro" id="IPR039670">
    <property type="entry name" value="NPC2-like"/>
</dbReference>
<dbReference type="Gene3D" id="2.60.40.770">
    <property type="match status" value="1"/>
</dbReference>
<dbReference type="OrthoDB" id="6409159at2759"/>
<gene>
    <name evidence="10" type="ORF">LEL_00875</name>
</gene>
<sequence>MKFSTAIGLLSVCLAPATALSILDDNNKIPGESPLELCQGDHSSDLITIKNVDLTPNPPKAGQELLIKASGTVKQKIEEGAYVKLTVKYGLIKLLTTTADLCEQFGNVDMKCPIEEGDQTIEKTVKLPVEIPPGKYTVLADVFNADDTHITCLTATVAFAIGGMGFFNNNEL</sequence>
<dbReference type="PANTHER" id="PTHR11306:SF0">
    <property type="entry name" value="PHOSPHATIDYLGLYCEROL_PHOSPHATIDYLINOSITOL TRANSFER PROTEIN"/>
    <property type="match status" value="1"/>
</dbReference>
<feature type="domain" description="MD-2-related lipid-recognition" evidence="9">
    <location>
        <begin position="35"/>
        <end position="157"/>
    </location>
</feature>
<dbReference type="GO" id="GO:0032366">
    <property type="term" value="P:intracellular sterol transport"/>
    <property type="evidence" value="ECO:0007669"/>
    <property type="project" value="InterPro"/>
</dbReference>
<dbReference type="InterPro" id="IPR014756">
    <property type="entry name" value="Ig_E-set"/>
</dbReference>
<comment type="function">
    <text evidence="1">Catalyzes the intermembrane transfer of phosphatidylglycerol and phosphatidylinositol.</text>
</comment>
<comment type="similarity">
    <text evidence="2">Belongs to the NPC2 family.</text>
</comment>
<dbReference type="Proteomes" id="UP000076881">
    <property type="component" value="Unassembled WGS sequence"/>
</dbReference>
<keyword evidence="5" id="KW-0813">Transport</keyword>
<dbReference type="SMART" id="SM00737">
    <property type="entry name" value="ML"/>
    <property type="match status" value="1"/>
</dbReference>
<dbReference type="FunFam" id="2.60.40.770:FF:000004">
    <property type="entry name" value="Phosphatidylglycerol/phosphatidylinositol transfer protein"/>
    <property type="match status" value="1"/>
</dbReference>
<dbReference type="SUPFAM" id="SSF81296">
    <property type="entry name" value="E set domains"/>
    <property type="match status" value="1"/>
</dbReference>
<evidence type="ECO:0000256" key="4">
    <source>
        <dbReference type="ARBA" id="ARBA00016056"/>
    </source>
</evidence>
<organism evidence="10 11">
    <name type="scientific">Akanthomyces lecanii RCEF 1005</name>
    <dbReference type="NCBI Taxonomy" id="1081108"/>
    <lineage>
        <taxon>Eukaryota</taxon>
        <taxon>Fungi</taxon>
        <taxon>Dikarya</taxon>
        <taxon>Ascomycota</taxon>
        <taxon>Pezizomycotina</taxon>
        <taxon>Sordariomycetes</taxon>
        <taxon>Hypocreomycetidae</taxon>
        <taxon>Hypocreales</taxon>
        <taxon>Cordycipitaceae</taxon>
        <taxon>Akanthomyces</taxon>
        <taxon>Cordyceps confragosa</taxon>
    </lineage>
</organism>
<dbReference type="STRING" id="1081108.A0A168K7R8"/>
<evidence type="ECO:0000256" key="1">
    <source>
        <dbReference type="ARBA" id="ARBA00002053"/>
    </source>
</evidence>
<comment type="caution">
    <text evidence="10">The sequence shown here is derived from an EMBL/GenBank/DDBJ whole genome shotgun (WGS) entry which is preliminary data.</text>
</comment>
<name>A0A168K7R8_CORDF</name>
<evidence type="ECO:0000256" key="7">
    <source>
        <dbReference type="ARBA" id="ARBA00023055"/>
    </source>
</evidence>
<evidence type="ECO:0000256" key="5">
    <source>
        <dbReference type="ARBA" id="ARBA00022448"/>
    </source>
</evidence>
<reference evidence="10 11" key="1">
    <citation type="journal article" date="2016" name="Genome Biol. Evol.">
        <title>Divergent and convergent evolution of fungal pathogenicity.</title>
        <authorList>
            <person name="Shang Y."/>
            <person name="Xiao G."/>
            <person name="Zheng P."/>
            <person name="Cen K."/>
            <person name="Zhan S."/>
            <person name="Wang C."/>
        </authorList>
    </citation>
    <scope>NUCLEOTIDE SEQUENCE [LARGE SCALE GENOMIC DNA]</scope>
    <source>
        <strain evidence="10 11">RCEF 1005</strain>
    </source>
</reference>
<evidence type="ECO:0000256" key="3">
    <source>
        <dbReference type="ARBA" id="ARBA00011245"/>
    </source>
</evidence>
<evidence type="ECO:0000256" key="8">
    <source>
        <dbReference type="SAM" id="SignalP"/>
    </source>
</evidence>
<protein>
    <recommendedName>
        <fullName evidence="4">Phosphatidylglycerol/phosphatidylinositol transfer protein</fullName>
    </recommendedName>
</protein>
<dbReference type="GO" id="GO:0032934">
    <property type="term" value="F:sterol binding"/>
    <property type="evidence" value="ECO:0007669"/>
    <property type="project" value="InterPro"/>
</dbReference>
<keyword evidence="11" id="KW-1185">Reference proteome</keyword>
<feature type="chain" id="PRO_5007898366" description="Phosphatidylglycerol/phosphatidylinositol transfer protein" evidence="8">
    <location>
        <begin position="20"/>
        <end position="172"/>
    </location>
</feature>
<keyword evidence="6 8" id="KW-0732">Signal</keyword>